<feature type="domain" description="PAS" evidence="7">
    <location>
        <begin position="455"/>
        <end position="526"/>
    </location>
</feature>
<protein>
    <recommendedName>
        <fullName evidence="2">histidine kinase</fullName>
        <ecNumber evidence="2">2.7.13.3</ecNumber>
    </recommendedName>
</protein>
<dbReference type="SUPFAM" id="SSF55785">
    <property type="entry name" value="PYP-like sensor domain (PAS domain)"/>
    <property type="match status" value="6"/>
</dbReference>
<evidence type="ECO:0000256" key="1">
    <source>
        <dbReference type="ARBA" id="ARBA00000085"/>
    </source>
</evidence>
<evidence type="ECO:0000259" key="6">
    <source>
        <dbReference type="PROSITE" id="PS50109"/>
    </source>
</evidence>
<dbReference type="Pfam" id="PF08447">
    <property type="entry name" value="PAS_3"/>
    <property type="match status" value="2"/>
</dbReference>
<evidence type="ECO:0000256" key="3">
    <source>
        <dbReference type="ARBA" id="ARBA00022553"/>
    </source>
</evidence>
<gene>
    <name evidence="9" type="ORF">GCM10023186_11190</name>
</gene>
<feature type="domain" description="PAC" evidence="8">
    <location>
        <begin position="893"/>
        <end position="945"/>
    </location>
</feature>
<dbReference type="InterPro" id="IPR013656">
    <property type="entry name" value="PAS_4"/>
</dbReference>
<dbReference type="PROSITE" id="PS50109">
    <property type="entry name" value="HIS_KIN"/>
    <property type="match status" value="1"/>
</dbReference>
<dbReference type="InterPro" id="IPR013655">
    <property type="entry name" value="PAS_fold_3"/>
</dbReference>
<dbReference type="Pfam" id="PF13426">
    <property type="entry name" value="PAS_9"/>
    <property type="match status" value="1"/>
</dbReference>
<dbReference type="CDD" id="cd00130">
    <property type="entry name" value="PAS"/>
    <property type="match status" value="4"/>
</dbReference>
<dbReference type="InterPro" id="IPR052162">
    <property type="entry name" value="Sensor_kinase/Photoreceptor"/>
</dbReference>
<dbReference type="InterPro" id="IPR001610">
    <property type="entry name" value="PAC"/>
</dbReference>
<sequence>MNKRKPSRTAQSPQANLEELRLKAERRRVVTETLGKKSPEEVQRLVEELQVHQIELEMQCEELLQAQAETQRVRAQYVDLYDFAPVGYCTLDAQGRIMQLNLRASQLLGSVRQQLQDRRFSLFVALTNRDLFYGFMQRVLHSEERQVCELEMQRSNGTTFYALLEGMPIIDEQPRVRLVIMDNTAQRKTAEDLRASEAKFRTLFEHSADASVLVLDGHYIDCNQAAVRLLGAHDKFQLIGQSVLLNTPAAQPDGRTSRLLIKHYMEVAIAGGSCQFEWVRHTFAGEALWLEITLTPIEVNGQLLVHSTWRNISDRKRAEAALKDSEARFRTLFEQSSDGTLLLQEGRYIACNAAALRMVGAQRPEDIVGQPATVCAPAVQPDGQESAAWFAENVQRAQQEGSLRFEAQMNHFAGHQIWLEAVLTPVDIPGQATLTHVVWRDVTERRRDVQRLRESEDRLRSALRSAKLGVVSWDMQAREVFLDERARDIFCLPAESPIALSQLADATHPDDRAMVDEKLLRAWREGTPLDFAERITWPNGAVRDLRVMGQLTRDEQDQPIRITAVIRDVTERRRDRQRLLDSEERLRLALLAAGAGVWEVDLTTNELQWDERTQTIFGRPFLDKPVPFAAFTDAIIPADLEGVQAALSASMQLNTPFELEYRIVWPDGSVRYLSATGQTVLNAKQQPVRFVGLVRDITAGHEAQQELNYQTRLMDRVVHNMPVVLTRIAQDGTLLEVVGAGLAPFAVPDNALAGRNVFDAYPMLTEPINRLLAGEEIHFLGMPPKRDRQLYFQNYGFFDEERQCGIMFAIDVTETQQANAQLRQEKDFSRNLLDTSVDGIVALDTDLRITVLNRVAAETFQLVEAEVVQHPLFEVVPELDLPLYRQVLEQVVQGASLQRYNLLFRERYFDAYFAPLRNTDGSVTGALAVIRDVTERNRLASEATQQQVQREKEVLSAILHTQEDERKRIAEALHNGVGQLLYATKLHLEHKSIDETHRDQAVALLNEAIRTTRTISFELTPSILEDFGLKTALEEICKRIPNQHLRVNLNIKETRKPLPRLLQTAVYRIVQELLNNIMKHAQAQEAFVYVIVSAGMVHVSVEDDGVGFEVKNSTKKREGIGLAGIRNRVGLLGGQLTIQSQPGKGTTVNIELPITSEVAHK</sequence>
<dbReference type="Gene3D" id="3.30.565.10">
    <property type="entry name" value="Histidine kinase-like ATPase, C-terminal domain"/>
    <property type="match status" value="1"/>
</dbReference>
<dbReference type="Proteomes" id="UP001500454">
    <property type="component" value="Unassembled WGS sequence"/>
</dbReference>
<evidence type="ECO:0000256" key="2">
    <source>
        <dbReference type="ARBA" id="ARBA00012438"/>
    </source>
</evidence>
<dbReference type="RefSeq" id="WP_345222147.1">
    <property type="nucleotide sequence ID" value="NZ_BAABHA010000002.1"/>
</dbReference>
<accession>A0ABP8IWC0</accession>
<proteinExistence type="predicted"/>
<dbReference type="InterPro" id="IPR003594">
    <property type="entry name" value="HATPase_dom"/>
</dbReference>
<dbReference type="InterPro" id="IPR004358">
    <property type="entry name" value="Sig_transdc_His_kin-like_C"/>
</dbReference>
<dbReference type="PANTHER" id="PTHR43304">
    <property type="entry name" value="PHYTOCHROME-LIKE PROTEIN CPH1"/>
    <property type="match status" value="1"/>
</dbReference>
<feature type="domain" description="Histidine kinase" evidence="6">
    <location>
        <begin position="968"/>
        <end position="1156"/>
    </location>
</feature>
<keyword evidence="10" id="KW-1185">Reference proteome</keyword>
<dbReference type="Pfam" id="PF02518">
    <property type="entry name" value="HATPase_c"/>
    <property type="match status" value="1"/>
</dbReference>
<keyword evidence="5" id="KW-0418">Kinase</keyword>
<dbReference type="NCBIfam" id="TIGR00229">
    <property type="entry name" value="sensory_box"/>
    <property type="match status" value="6"/>
</dbReference>
<feature type="domain" description="PAS" evidence="7">
    <location>
        <begin position="825"/>
        <end position="895"/>
    </location>
</feature>
<dbReference type="EC" id="2.7.13.3" evidence="2"/>
<evidence type="ECO:0000313" key="9">
    <source>
        <dbReference type="EMBL" id="GAA4376889.1"/>
    </source>
</evidence>
<feature type="domain" description="PAC" evidence="8">
    <location>
        <begin position="657"/>
        <end position="709"/>
    </location>
</feature>
<dbReference type="Pfam" id="PF08448">
    <property type="entry name" value="PAS_4"/>
    <property type="match status" value="3"/>
</dbReference>
<dbReference type="InterPro" id="IPR000014">
    <property type="entry name" value="PAS"/>
</dbReference>
<evidence type="ECO:0000259" key="7">
    <source>
        <dbReference type="PROSITE" id="PS50112"/>
    </source>
</evidence>
<evidence type="ECO:0000259" key="8">
    <source>
        <dbReference type="PROSITE" id="PS50113"/>
    </source>
</evidence>
<dbReference type="Gene3D" id="3.30.450.20">
    <property type="entry name" value="PAS domain"/>
    <property type="match status" value="6"/>
</dbReference>
<dbReference type="PANTHER" id="PTHR43304:SF1">
    <property type="entry name" value="PAC DOMAIN-CONTAINING PROTEIN"/>
    <property type="match status" value="1"/>
</dbReference>
<evidence type="ECO:0000313" key="10">
    <source>
        <dbReference type="Proteomes" id="UP001500454"/>
    </source>
</evidence>
<name>A0ABP8IWC0_9BACT</name>
<dbReference type="SUPFAM" id="SSF55874">
    <property type="entry name" value="ATPase domain of HSP90 chaperone/DNA topoisomerase II/histidine kinase"/>
    <property type="match status" value="1"/>
</dbReference>
<dbReference type="PROSITE" id="PS50113">
    <property type="entry name" value="PAC"/>
    <property type="match status" value="4"/>
</dbReference>
<dbReference type="PRINTS" id="PR00344">
    <property type="entry name" value="BCTRLSENSOR"/>
</dbReference>
<evidence type="ECO:0000256" key="4">
    <source>
        <dbReference type="ARBA" id="ARBA00022679"/>
    </source>
</evidence>
<organism evidence="9 10">
    <name type="scientific">Hymenobacter koreensis</name>
    <dbReference type="NCBI Taxonomy" id="1084523"/>
    <lineage>
        <taxon>Bacteria</taxon>
        <taxon>Pseudomonadati</taxon>
        <taxon>Bacteroidota</taxon>
        <taxon>Cytophagia</taxon>
        <taxon>Cytophagales</taxon>
        <taxon>Hymenobacteraceae</taxon>
        <taxon>Hymenobacter</taxon>
    </lineage>
</organism>
<dbReference type="SMART" id="SM00387">
    <property type="entry name" value="HATPase_c"/>
    <property type="match status" value="1"/>
</dbReference>
<dbReference type="InterPro" id="IPR005467">
    <property type="entry name" value="His_kinase_dom"/>
</dbReference>
<keyword evidence="4" id="KW-0808">Transferase</keyword>
<feature type="domain" description="PAC" evidence="8">
    <location>
        <begin position="529"/>
        <end position="581"/>
    </location>
</feature>
<dbReference type="Gene3D" id="1.20.5.1930">
    <property type="match status" value="1"/>
</dbReference>
<dbReference type="InterPro" id="IPR035965">
    <property type="entry name" value="PAS-like_dom_sf"/>
</dbReference>
<keyword evidence="3" id="KW-0597">Phosphoprotein</keyword>
<dbReference type="SMART" id="SM00091">
    <property type="entry name" value="PAS"/>
    <property type="match status" value="7"/>
</dbReference>
<evidence type="ECO:0000256" key="5">
    <source>
        <dbReference type="ARBA" id="ARBA00022777"/>
    </source>
</evidence>
<dbReference type="EMBL" id="BAABHA010000002">
    <property type="protein sequence ID" value="GAA4376889.1"/>
    <property type="molecule type" value="Genomic_DNA"/>
</dbReference>
<feature type="domain" description="PAC" evidence="8">
    <location>
        <begin position="403"/>
        <end position="454"/>
    </location>
</feature>
<comment type="catalytic activity">
    <reaction evidence="1">
        <text>ATP + protein L-histidine = ADP + protein N-phospho-L-histidine.</text>
        <dbReference type="EC" id="2.7.13.3"/>
    </reaction>
</comment>
<dbReference type="CDD" id="cd16917">
    <property type="entry name" value="HATPase_UhpB-NarQ-NarX-like"/>
    <property type="match status" value="1"/>
</dbReference>
<comment type="caution">
    <text evidence="9">The sequence shown here is derived from an EMBL/GenBank/DDBJ whole genome shotgun (WGS) entry which is preliminary data.</text>
</comment>
<dbReference type="Gene3D" id="2.10.70.100">
    <property type="match status" value="2"/>
</dbReference>
<dbReference type="SMART" id="SM00086">
    <property type="entry name" value="PAC"/>
    <property type="match status" value="6"/>
</dbReference>
<dbReference type="InterPro" id="IPR036890">
    <property type="entry name" value="HATPase_C_sf"/>
</dbReference>
<dbReference type="InterPro" id="IPR000700">
    <property type="entry name" value="PAS-assoc_C"/>
</dbReference>
<dbReference type="PROSITE" id="PS50112">
    <property type="entry name" value="PAS"/>
    <property type="match status" value="2"/>
</dbReference>
<reference evidence="10" key="1">
    <citation type="journal article" date="2019" name="Int. J. Syst. Evol. Microbiol.">
        <title>The Global Catalogue of Microorganisms (GCM) 10K type strain sequencing project: providing services to taxonomists for standard genome sequencing and annotation.</title>
        <authorList>
            <consortium name="The Broad Institute Genomics Platform"/>
            <consortium name="The Broad Institute Genome Sequencing Center for Infectious Disease"/>
            <person name="Wu L."/>
            <person name="Ma J."/>
        </authorList>
    </citation>
    <scope>NUCLEOTIDE SEQUENCE [LARGE SCALE GENOMIC DNA]</scope>
    <source>
        <strain evidence="10">JCM 17924</strain>
    </source>
</reference>